<evidence type="ECO:0000313" key="11">
    <source>
        <dbReference type="EMBL" id="SFP46063.1"/>
    </source>
</evidence>
<keyword evidence="5 8" id="KW-0328">Glycosyltransferase</keyword>
<evidence type="ECO:0000259" key="9">
    <source>
        <dbReference type="Pfam" id="PF00534"/>
    </source>
</evidence>
<dbReference type="NCBIfam" id="TIGR02095">
    <property type="entry name" value="glgA"/>
    <property type="match status" value="1"/>
</dbReference>
<dbReference type="EC" id="2.4.1.21" evidence="8"/>
<protein>
    <recommendedName>
        <fullName evidence="8">Glycogen synthase</fullName>
        <ecNumber evidence="8">2.4.1.21</ecNumber>
    </recommendedName>
    <alternativeName>
        <fullName evidence="8">Starch [bacterial glycogen] synthase</fullName>
    </alternativeName>
</protein>
<evidence type="ECO:0000256" key="1">
    <source>
        <dbReference type="ARBA" id="ARBA00001478"/>
    </source>
</evidence>
<sequence length="495" mass="56236">MNHSLNILFSTSEAVPFAKTGGLADVSGTLPKALAKLGHNVVVVMPRYYCIDRSNLEPLNEPLIVSMGPMGELFAGVYRDYLPGSDVPIYLIDYEEFFGRSGLYADESSFSYTDNDLRFIFLSRSALELCKRLEFKPDIVHSNDWHTAVQPLLLKSCYAFDETFKDTASLLTIHNLQYQGQFFKDIVDVMEVGWEHFNPYELEAMDGVNLLKGGIFHADVVTTVSRKYAQEIQTPEFGFGLNEHICAHSHKLYGVLNGVDYDEWNPSVDPYIAKQYDIDNMSGKEVCKKDLQKRFNLPVRDNVPLIGFVGRLAEQKGIGLIAGVIEGFMHLDIQIVMLGTGEKWAEGFFSDIANRYPKKFACHIGYSNELAHKIEAGSDLFLMPSLFEPCGLNQIYSLRYGTLPIVRATGGLDDTIHNYDPATKGGNGFKFYHATTEALYQTVKWAVETYCYEPETYQLMQKRAMEARFDWEKSAKAYEDLYYYALYAKRVQNYK</sequence>
<keyword evidence="12" id="KW-1185">Reference proteome</keyword>
<dbReference type="InterPro" id="IPR011835">
    <property type="entry name" value="GS/SS"/>
</dbReference>
<dbReference type="EMBL" id="FOXB01000020">
    <property type="protein sequence ID" value="SFP46063.1"/>
    <property type="molecule type" value="Genomic_DNA"/>
</dbReference>
<feature type="domain" description="Starch synthase catalytic" evidence="10">
    <location>
        <begin position="6"/>
        <end position="244"/>
    </location>
</feature>
<dbReference type="RefSeq" id="WP_092912628.1">
    <property type="nucleotide sequence ID" value="NZ_FOXB01000020.1"/>
</dbReference>
<comment type="pathway">
    <text evidence="3 8">Glycan biosynthesis; glycogen biosynthesis.</text>
</comment>
<evidence type="ECO:0000259" key="10">
    <source>
        <dbReference type="Pfam" id="PF08323"/>
    </source>
</evidence>
<feature type="binding site" evidence="8">
    <location>
        <position position="19"/>
    </location>
    <ligand>
        <name>ADP-alpha-D-glucose</name>
        <dbReference type="ChEBI" id="CHEBI:57498"/>
    </ligand>
</feature>
<name>A0A1I5QIL6_9BACT</name>
<keyword evidence="7 8" id="KW-0320">Glycogen biosynthesis</keyword>
<evidence type="ECO:0000256" key="6">
    <source>
        <dbReference type="ARBA" id="ARBA00022679"/>
    </source>
</evidence>
<comment type="similarity">
    <text evidence="4 8">Belongs to the glycosyltransferase 1 family. Bacterial/plant glycogen synthase subfamily.</text>
</comment>
<proteinExistence type="inferred from homology"/>
<dbReference type="InterPro" id="IPR013534">
    <property type="entry name" value="Starch_synth_cat_dom"/>
</dbReference>
<comment type="function">
    <text evidence="2 8">Synthesizes alpha-1,4-glucan chains using ADP-glucose.</text>
</comment>
<dbReference type="GO" id="GO:0005978">
    <property type="term" value="P:glycogen biosynthetic process"/>
    <property type="evidence" value="ECO:0007669"/>
    <property type="project" value="UniProtKB-UniRule"/>
</dbReference>
<dbReference type="OrthoDB" id="9808590at2"/>
<evidence type="ECO:0000256" key="8">
    <source>
        <dbReference type="HAMAP-Rule" id="MF_00484"/>
    </source>
</evidence>
<comment type="catalytic activity">
    <reaction evidence="1 8">
        <text>[(1-&gt;4)-alpha-D-glucosyl](n) + ADP-alpha-D-glucose = [(1-&gt;4)-alpha-D-glucosyl](n+1) + ADP + H(+)</text>
        <dbReference type="Rhea" id="RHEA:18189"/>
        <dbReference type="Rhea" id="RHEA-COMP:9584"/>
        <dbReference type="Rhea" id="RHEA-COMP:9587"/>
        <dbReference type="ChEBI" id="CHEBI:15378"/>
        <dbReference type="ChEBI" id="CHEBI:15444"/>
        <dbReference type="ChEBI" id="CHEBI:57498"/>
        <dbReference type="ChEBI" id="CHEBI:456216"/>
        <dbReference type="EC" id="2.4.1.21"/>
    </reaction>
</comment>
<dbReference type="HAMAP" id="MF_00484">
    <property type="entry name" value="Glycogen_synth"/>
    <property type="match status" value="1"/>
</dbReference>
<accession>A0A1I5QIL6</accession>
<dbReference type="UniPathway" id="UPA00164"/>
<evidence type="ECO:0000256" key="2">
    <source>
        <dbReference type="ARBA" id="ARBA00002764"/>
    </source>
</evidence>
<organism evidence="11 12">
    <name type="scientific">Hydrogenimonas thermophila</name>
    <dbReference type="NCBI Taxonomy" id="223786"/>
    <lineage>
        <taxon>Bacteria</taxon>
        <taxon>Pseudomonadati</taxon>
        <taxon>Campylobacterota</taxon>
        <taxon>Epsilonproteobacteria</taxon>
        <taxon>Campylobacterales</taxon>
        <taxon>Hydrogenimonadaceae</taxon>
        <taxon>Hydrogenimonas</taxon>
    </lineage>
</organism>
<dbReference type="CDD" id="cd03791">
    <property type="entry name" value="GT5_Glycogen_synthase_DULL1-like"/>
    <property type="match status" value="1"/>
</dbReference>
<keyword evidence="6 8" id="KW-0808">Transferase</keyword>
<dbReference type="GO" id="GO:0005829">
    <property type="term" value="C:cytosol"/>
    <property type="evidence" value="ECO:0007669"/>
    <property type="project" value="TreeGrafter"/>
</dbReference>
<gene>
    <name evidence="8" type="primary">glgA</name>
    <name evidence="11" type="ORF">SAMN05216234_12032</name>
</gene>
<dbReference type="GO" id="GO:0009011">
    <property type="term" value="F:alpha-1,4-glucan glucosyltransferase (ADP-glucose donor) activity"/>
    <property type="evidence" value="ECO:0007669"/>
    <property type="project" value="UniProtKB-UniRule"/>
</dbReference>
<dbReference type="AlphaFoldDB" id="A0A1I5QIL6"/>
<dbReference type="PANTHER" id="PTHR45825">
    <property type="entry name" value="GRANULE-BOUND STARCH SYNTHASE 1, CHLOROPLASTIC/AMYLOPLASTIC"/>
    <property type="match status" value="1"/>
</dbReference>
<reference evidence="11 12" key="1">
    <citation type="submission" date="2016-10" db="EMBL/GenBank/DDBJ databases">
        <authorList>
            <person name="de Groot N.N."/>
        </authorList>
    </citation>
    <scope>NUCLEOTIDE SEQUENCE [LARGE SCALE GENOMIC DNA]</scope>
    <source>
        <strain evidence="11 12">EP1-55-1</strain>
    </source>
</reference>
<evidence type="ECO:0000313" key="12">
    <source>
        <dbReference type="Proteomes" id="UP000199227"/>
    </source>
</evidence>
<evidence type="ECO:0000256" key="3">
    <source>
        <dbReference type="ARBA" id="ARBA00004964"/>
    </source>
</evidence>
<dbReference type="SUPFAM" id="SSF53756">
    <property type="entry name" value="UDP-Glycosyltransferase/glycogen phosphorylase"/>
    <property type="match status" value="1"/>
</dbReference>
<feature type="domain" description="Glycosyl transferase family 1" evidence="9">
    <location>
        <begin position="293"/>
        <end position="450"/>
    </location>
</feature>
<dbReference type="Gene3D" id="3.40.50.2000">
    <property type="entry name" value="Glycogen Phosphorylase B"/>
    <property type="match status" value="2"/>
</dbReference>
<dbReference type="NCBIfam" id="NF001899">
    <property type="entry name" value="PRK00654.1-2"/>
    <property type="match status" value="1"/>
</dbReference>
<dbReference type="InterPro" id="IPR001296">
    <property type="entry name" value="Glyco_trans_1"/>
</dbReference>
<dbReference type="GO" id="GO:0004373">
    <property type="term" value="F:alpha-1,4-glucan glucosyltransferase (UDP-glucose donor) activity"/>
    <property type="evidence" value="ECO:0007669"/>
    <property type="project" value="InterPro"/>
</dbReference>
<dbReference type="Proteomes" id="UP000199227">
    <property type="component" value="Unassembled WGS sequence"/>
</dbReference>
<dbReference type="STRING" id="223786.SAMN05216234_12032"/>
<dbReference type="PANTHER" id="PTHR45825:SF11">
    <property type="entry name" value="ALPHA AMYLASE DOMAIN-CONTAINING PROTEIN"/>
    <property type="match status" value="1"/>
</dbReference>
<evidence type="ECO:0000256" key="4">
    <source>
        <dbReference type="ARBA" id="ARBA00010281"/>
    </source>
</evidence>
<dbReference type="Pfam" id="PF08323">
    <property type="entry name" value="Glyco_transf_5"/>
    <property type="match status" value="1"/>
</dbReference>
<dbReference type="Pfam" id="PF00534">
    <property type="entry name" value="Glycos_transf_1"/>
    <property type="match status" value="1"/>
</dbReference>
<evidence type="ECO:0000256" key="5">
    <source>
        <dbReference type="ARBA" id="ARBA00022676"/>
    </source>
</evidence>
<evidence type="ECO:0000256" key="7">
    <source>
        <dbReference type="ARBA" id="ARBA00023056"/>
    </source>
</evidence>